<dbReference type="Proteomes" id="UP000054925">
    <property type="component" value="Unassembled WGS sequence"/>
</dbReference>
<proteinExistence type="predicted"/>
<reference evidence="1" key="1">
    <citation type="submission" date="2016-01" db="EMBL/GenBank/DDBJ databases">
        <authorList>
            <person name="Peeters C."/>
        </authorList>
    </citation>
    <scope>NUCLEOTIDE SEQUENCE [LARGE SCALE GENOMIC DNA]</scope>
    <source>
        <strain evidence="1">LMG 22937</strain>
    </source>
</reference>
<evidence type="ECO:0000313" key="2">
    <source>
        <dbReference type="Proteomes" id="UP000054925"/>
    </source>
</evidence>
<comment type="caution">
    <text evidence="1">The sequence shown here is derived from an EMBL/GenBank/DDBJ whole genome shotgun (WGS) entry which is preliminary data.</text>
</comment>
<dbReference type="AlphaFoldDB" id="A0A158KDV2"/>
<organism evidence="1 2">
    <name type="scientific">Caballeronia terrestris</name>
    <dbReference type="NCBI Taxonomy" id="1226301"/>
    <lineage>
        <taxon>Bacteria</taxon>
        <taxon>Pseudomonadati</taxon>
        <taxon>Pseudomonadota</taxon>
        <taxon>Betaproteobacteria</taxon>
        <taxon>Burkholderiales</taxon>
        <taxon>Burkholderiaceae</taxon>
        <taxon>Caballeronia</taxon>
    </lineage>
</organism>
<dbReference type="OrthoDB" id="6402897at2"/>
<gene>
    <name evidence="1" type="ORF">AWB67_05421</name>
</gene>
<dbReference type="RefSeq" id="WP_125477687.1">
    <property type="nucleotide sequence ID" value="NZ_FCOL02000049.1"/>
</dbReference>
<name>A0A158KDV2_9BURK</name>
<accession>A0A158KDV2</accession>
<evidence type="ECO:0000313" key="1">
    <source>
        <dbReference type="EMBL" id="SAL79302.1"/>
    </source>
</evidence>
<dbReference type="EMBL" id="FCOL02000049">
    <property type="protein sequence ID" value="SAL79302.1"/>
    <property type="molecule type" value="Genomic_DNA"/>
</dbReference>
<protein>
    <submittedName>
        <fullName evidence="1">Uncharacterized protein</fullName>
    </submittedName>
</protein>
<sequence>MAATRARDALNRELLAPDDPCEVISASGSHWWLEVGRVNLSAELITIQRGTSLIAAITARGDRRLRVAVFRPLDAKSAEYLIGLGQVPHPEHGVCMRENNWEYALDCAAGNGNYYAANRGEAYLSYWEKGLGISSDGTDVPEWRSQMDLVARSAPQVVTELDVYCSLSGNDDAKLVANTCAG</sequence>
<keyword evidence="2" id="KW-1185">Reference proteome</keyword>